<dbReference type="Gene3D" id="3.30.470.20">
    <property type="entry name" value="ATP-grasp fold, B domain"/>
    <property type="match status" value="1"/>
</dbReference>
<reference evidence="6 7" key="1">
    <citation type="submission" date="2019-03" db="EMBL/GenBank/DDBJ databases">
        <title>Draft genome sequences of novel Actinobacteria.</title>
        <authorList>
            <person name="Sahin N."/>
            <person name="Ay H."/>
            <person name="Saygin H."/>
        </authorList>
    </citation>
    <scope>NUCLEOTIDE SEQUENCE [LARGE SCALE GENOMIC DNA]</scope>
    <source>
        <strain evidence="6 7">JCM 30547</strain>
    </source>
</reference>
<keyword evidence="7" id="KW-1185">Reference proteome</keyword>
<evidence type="ECO:0000256" key="3">
    <source>
        <dbReference type="ARBA" id="ARBA00022840"/>
    </source>
</evidence>
<dbReference type="InterPro" id="IPR052032">
    <property type="entry name" value="ATP-dep_AA_Ligase"/>
</dbReference>
<dbReference type="AlphaFoldDB" id="A0A4V2XRU0"/>
<feature type="domain" description="ATP-grasp" evidence="5">
    <location>
        <begin position="110"/>
        <end position="308"/>
    </location>
</feature>
<name>A0A4V2XRU0_9ACTN</name>
<dbReference type="GO" id="GO:0005524">
    <property type="term" value="F:ATP binding"/>
    <property type="evidence" value="ECO:0007669"/>
    <property type="project" value="UniProtKB-UniRule"/>
</dbReference>
<dbReference type="GO" id="GO:0046872">
    <property type="term" value="F:metal ion binding"/>
    <property type="evidence" value="ECO:0007669"/>
    <property type="project" value="InterPro"/>
</dbReference>
<keyword evidence="3 4" id="KW-0067">ATP-binding</keyword>
<evidence type="ECO:0000256" key="1">
    <source>
        <dbReference type="ARBA" id="ARBA00022598"/>
    </source>
</evidence>
<evidence type="ECO:0000259" key="5">
    <source>
        <dbReference type="PROSITE" id="PS50975"/>
    </source>
</evidence>
<protein>
    <submittedName>
        <fullName evidence="6">ATP-grasp domain-containing protein</fullName>
    </submittedName>
</protein>
<dbReference type="InterPro" id="IPR011761">
    <property type="entry name" value="ATP-grasp"/>
</dbReference>
<dbReference type="GO" id="GO:0016874">
    <property type="term" value="F:ligase activity"/>
    <property type="evidence" value="ECO:0007669"/>
    <property type="project" value="UniProtKB-KW"/>
</dbReference>
<dbReference type="PROSITE" id="PS50975">
    <property type="entry name" value="ATP_GRASP"/>
    <property type="match status" value="1"/>
</dbReference>
<sequence length="423" mass="44844">MTLLVVVDHGAVTSGDLVVGVAFHEHVAFVLPADHQAAELVAVLEAAGPVVPLSGDEAADLARLRTFAPTGILTFSERALAGTARLADELGLVFHRPDVVTALTDKAEQRALLAKHGVDEVRSRTIGAASQWPGVVAELGLPLVVKPIRGEGSRDTHLVHSCEAGEEILADLLAGGTDAPTMVVEEYLVGVESAPFGDYISVEYLSQGARHDLIGLTGKLPQLPPFRETGQFVPATVAPELQAEIVDLVGRALDALGVRDGITHTEVKLTADGPRIIEVNGRLGGHLNELYRRASALDMVELAARVALGEAVVVAPTVAERVYFQFYCQPPLTATRLLAVEGARDVLRQAGISGRRQLVRPGSRLPADSRSFDLDLICGEVGQHSELSSIPSSALLPLRCSFATPAGDVWLNAAEMLTREGDH</sequence>
<dbReference type="SUPFAM" id="SSF56059">
    <property type="entry name" value="Glutathione synthetase ATP-binding domain-like"/>
    <property type="match status" value="1"/>
</dbReference>
<keyword evidence="2 4" id="KW-0547">Nucleotide-binding</keyword>
<dbReference type="EMBL" id="SMKA01000042">
    <property type="protein sequence ID" value="TDC30675.1"/>
    <property type="molecule type" value="Genomic_DNA"/>
</dbReference>
<comment type="caution">
    <text evidence="6">The sequence shown here is derived from an EMBL/GenBank/DDBJ whole genome shotgun (WGS) entry which is preliminary data.</text>
</comment>
<dbReference type="RefSeq" id="WP_132406134.1">
    <property type="nucleotide sequence ID" value="NZ_SMKA01000042.1"/>
</dbReference>
<keyword evidence="1" id="KW-0436">Ligase</keyword>
<dbReference type="OrthoDB" id="3810315at2"/>
<dbReference type="Proteomes" id="UP000295075">
    <property type="component" value="Unassembled WGS sequence"/>
</dbReference>
<evidence type="ECO:0000313" key="7">
    <source>
        <dbReference type="Proteomes" id="UP000295075"/>
    </source>
</evidence>
<evidence type="ECO:0000313" key="6">
    <source>
        <dbReference type="EMBL" id="TDC30675.1"/>
    </source>
</evidence>
<dbReference type="PANTHER" id="PTHR43585">
    <property type="entry name" value="FUMIPYRROLE BIOSYNTHESIS PROTEIN C"/>
    <property type="match status" value="1"/>
</dbReference>
<proteinExistence type="predicted"/>
<organism evidence="6 7">
    <name type="scientific">Kribbella albertanoniae</name>
    <dbReference type="NCBI Taxonomy" id="1266829"/>
    <lineage>
        <taxon>Bacteria</taxon>
        <taxon>Bacillati</taxon>
        <taxon>Actinomycetota</taxon>
        <taxon>Actinomycetes</taxon>
        <taxon>Propionibacteriales</taxon>
        <taxon>Kribbellaceae</taxon>
        <taxon>Kribbella</taxon>
    </lineage>
</organism>
<dbReference type="PANTHER" id="PTHR43585:SF2">
    <property type="entry name" value="ATP-GRASP ENZYME FSQD"/>
    <property type="match status" value="1"/>
</dbReference>
<evidence type="ECO:0000256" key="2">
    <source>
        <dbReference type="ARBA" id="ARBA00022741"/>
    </source>
</evidence>
<evidence type="ECO:0000256" key="4">
    <source>
        <dbReference type="PROSITE-ProRule" id="PRU00409"/>
    </source>
</evidence>
<gene>
    <name evidence="6" type="ORF">E1261_12760</name>
</gene>
<accession>A0A4V2XRU0</accession>
<dbReference type="Pfam" id="PF13535">
    <property type="entry name" value="ATP-grasp_4"/>
    <property type="match status" value="1"/>
</dbReference>